<keyword evidence="5" id="KW-0653">Protein transport</keyword>
<feature type="transmembrane region" description="Helical" evidence="9">
    <location>
        <begin position="340"/>
        <end position="362"/>
    </location>
</feature>
<gene>
    <name evidence="11" type="ORF">SDC9_32461</name>
</gene>
<keyword evidence="6 9" id="KW-1133">Transmembrane helix</keyword>
<dbReference type="AlphaFoldDB" id="A0A644V561"/>
<keyword evidence="2" id="KW-0813">Transport</keyword>
<evidence type="ECO:0000256" key="7">
    <source>
        <dbReference type="ARBA" id="ARBA00023010"/>
    </source>
</evidence>
<accession>A0A644V561</accession>
<dbReference type="InterPro" id="IPR022813">
    <property type="entry name" value="SecD/SecF_arch_bac"/>
</dbReference>
<dbReference type="Gene3D" id="1.20.1640.10">
    <property type="entry name" value="Multidrug efflux transporter AcrB transmembrane domain"/>
    <property type="match status" value="1"/>
</dbReference>
<comment type="caution">
    <text evidence="11">The sequence shown here is derived from an EMBL/GenBank/DDBJ whole genome shotgun (WGS) entry which is preliminary data.</text>
</comment>
<dbReference type="GO" id="GO:0015031">
    <property type="term" value="P:protein transport"/>
    <property type="evidence" value="ECO:0007669"/>
    <property type="project" value="UniProtKB-KW"/>
</dbReference>
<dbReference type="Gene3D" id="3.30.1360.200">
    <property type="match status" value="1"/>
</dbReference>
<evidence type="ECO:0000259" key="10">
    <source>
        <dbReference type="Pfam" id="PF02355"/>
    </source>
</evidence>
<dbReference type="GO" id="GO:0005886">
    <property type="term" value="C:plasma membrane"/>
    <property type="evidence" value="ECO:0007669"/>
    <property type="project" value="UniProtKB-SubCell"/>
</dbReference>
<organism evidence="11">
    <name type="scientific">bioreactor metagenome</name>
    <dbReference type="NCBI Taxonomy" id="1076179"/>
    <lineage>
        <taxon>unclassified sequences</taxon>
        <taxon>metagenomes</taxon>
        <taxon>ecological metagenomes</taxon>
    </lineage>
</organism>
<feature type="transmembrane region" description="Helical" evidence="9">
    <location>
        <begin position="465"/>
        <end position="487"/>
    </location>
</feature>
<dbReference type="HAMAP" id="MF_01463_A">
    <property type="entry name" value="SecD_A"/>
    <property type="match status" value="1"/>
</dbReference>
<feature type="transmembrane region" description="Helical" evidence="9">
    <location>
        <begin position="28"/>
        <end position="47"/>
    </location>
</feature>
<feature type="transmembrane region" description="Helical" evidence="9">
    <location>
        <begin position="439"/>
        <end position="459"/>
    </location>
</feature>
<protein>
    <recommendedName>
        <fullName evidence="10">Protein export membrane protein SecD/SecF C-terminal domain-containing protein</fullName>
    </recommendedName>
</protein>
<evidence type="ECO:0000256" key="8">
    <source>
        <dbReference type="ARBA" id="ARBA00023136"/>
    </source>
</evidence>
<dbReference type="Pfam" id="PF02355">
    <property type="entry name" value="SecD_SecF_C"/>
    <property type="match status" value="1"/>
</dbReference>
<keyword evidence="4 9" id="KW-0812">Transmembrane</keyword>
<dbReference type="InterPro" id="IPR048634">
    <property type="entry name" value="SecD_SecF_C"/>
</dbReference>
<dbReference type="EMBL" id="VSSQ01000222">
    <property type="protein sequence ID" value="MPL86480.1"/>
    <property type="molecule type" value="Genomic_DNA"/>
</dbReference>
<evidence type="ECO:0000256" key="9">
    <source>
        <dbReference type="SAM" id="Phobius"/>
    </source>
</evidence>
<dbReference type="PANTHER" id="PTHR30081">
    <property type="entry name" value="PROTEIN-EXPORT MEMBRANE PROTEIN SEC"/>
    <property type="match status" value="1"/>
</dbReference>
<proteinExistence type="inferred from homology"/>
<evidence type="ECO:0000256" key="2">
    <source>
        <dbReference type="ARBA" id="ARBA00022448"/>
    </source>
</evidence>
<feature type="domain" description="Protein export membrane protein SecD/SecF C-terminal" evidence="10">
    <location>
        <begin position="333"/>
        <end position="481"/>
    </location>
</feature>
<evidence type="ECO:0000256" key="4">
    <source>
        <dbReference type="ARBA" id="ARBA00022692"/>
    </source>
</evidence>
<evidence type="ECO:0000313" key="11">
    <source>
        <dbReference type="EMBL" id="MPL86480.1"/>
    </source>
</evidence>
<dbReference type="InterPro" id="IPR024912">
    <property type="entry name" value="SecD_arc"/>
</dbReference>
<keyword evidence="3" id="KW-1003">Cell membrane</keyword>
<dbReference type="Gene3D" id="3.30.70.3400">
    <property type="match status" value="1"/>
</dbReference>
<dbReference type="NCBIfam" id="NF006217">
    <property type="entry name" value="PRK08343.1-3"/>
    <property type="match status" value="1"/>
</dbReference>
<keyword evidence="7" id="KW-0811">Translocation</keyword>
<feature type="transmembrane region" description="Helical" evidence="9">
    <location>
        <begin position="369"/>
        <end position="391"/>
    </location>
</feature>
<evidence type="ECO:0000256" key="1">
    <source>
        <dbReference type="ARBA" id="ARBA00004651"/>
    </source>
</evidence>
<comment type="subcellular location">
    <subcellularLocation>
        <location evidence="1">Cell membrane</location>
        <topology evidence="1">Multi-pass membrane protein</topology>
    </subcellularLocation>
</comment>
<evidence type="ECO:0000256" key="3">
    <source>
        <dbReference type="ARBA" id="ARBA00022475"/>
    </source>
</evidence>
<sequence length="497" mass="52552">MSSKRSSPQKKEKKEYSGWQAVIRDPRVILVLVLVALSLAAIFVPFGDREGFTNLQFGLDLDGGSWIQLEFQSEVVTIGQGADVTAVAENMGKTLDCTVIPIGQTKIEVQKSASTAELRAAVEAAGASFVGSEPGVGTDTADTIKRILESKLNSLGTNDVKVNTLANMDGVSQYVRIEMAGVDMQTAQELVGTQGLFELRIVTTGNETAHVLYGDSVVSVQNPTQNPAGSDNWGVAFGIDNAGAEALQQACIKYGATTNPAAHELVMYLDEKLVYSAPLSADLAASIAKSPVNSLYAGTGHGDEGKAKAQELEIHLRAGALPVQVEIAGSGSTSAVLGDYFKIVCLIAAIAALAAVALMVYLRYRTPEIVLPMIATNVAEIVILLGIAVFIQQLDIAAIAALIAVLGTGIDQLVIITDEVMHEGRVPSQALYLKRLKRALVIIMTSAATVIIAMFPLIIMDLSTLKGFAIISILGILIGVLITRPAYGRVVMEIMAK</sequence>
<evidence type="ECO:0000256" key="6">
    <source>
        <dbReference type="ARBA" id="ARBA00022989"/>
    </source>
</evidence>
<reference evidence="11" key="1">
    <citation type="submission" date="2019-08" db="EMBL/GenBank/DDBJ databases">
        <authorList>
            <person name="Kucharzyk K."/>
            <person name="Murdoch R.W."/>
            <person name="Higgins S."/>
            <person name="Loffler F."/>
        </authorList>
    </citation>
    <scope>NUCLEOTIDE SEQUENCE</scope>
</reference>
<name>A0A644V561_9ZZZZ</name>
<evidence type="ECO:0000256" key="5">
    <source>
        <dbReference type="ARBA" id="ARBA00022927"/>
    </source>
</evidence>
<feature type="transmembrane region" description="Helical" evidence="9">
    <location>
        <begin position="397"/>
        <end position="418"/>
    </location>
</feature>
<keyword evidence="8 9" id="KW-0472">Membrane</keyword>
<dbReference type="PANTHER" id="PTHR30081:SF1">
    <property type="entry name" value="PROTEIN TRANSLOCASE SUBUNIT SECD"/>
    <property type="match status" value="1"/>
</dbReference>
<dbReference type="SUPFAM" id="SSF82866">
    <property type="entry name" value="Multidrug efflux transporter AcrB transmembrane domain"/>
    <property type="match status" value="1"/>
</dbReference>